<name>A0ABN4TMB9_9BURK</name>
<evidence type="ECO:0000313" key="1">
    <source>
        <dbReference type="EMBL" id="AOZ06740.1"/>
    </source>
</evidence>
<dbReference type="RefSeq" id="WP_071038316.1">
    <property type="nucleotide sequence ID" value="NZ_CP017754.1"/>
</dbReference>
<sequence>MVSTTTMIQRLEGLLGTDDLNTSEQSFVRSLATRMHAGEVTKLSGDQVEKLDELHGRHFA</sequence>
<protein>
    <submittedName>
        <fullName evidence="1">Uncharacterized protein</fullName>
    </submittedName>
</protein>
<accession>A0ABN4TMB9</accession>
<evidence type="ECO:0000313" key="2">
    <source>
        <dbReference type="Proteomes" id="UP000177515"/>
    </source>
</evidence>
<organism evidence="1 2">
    <name type="scientific">Cupriavidus malaysiensis</name>
    <dbReference type="NCBI Taxonomy" id="367825"/>
    <lineage>
        <taxon>Bacteria</taxon>
        <taxon>Pseudomonadati</taxon>
        <taxon>Pseudomonadota</taxon>
        <taxon>Betaproteobacteria</taxon>
        <taxon>Burkholderiales</taxon>
        <taxon>Burkholderiaceae</taxon>
        <taxon>Cupriavidus</taxon>
    </lineage>
</organism>
<proteinExistence type="predicted"/>
<gene>
    <name evidence="1" type="ORF">BKK80_13625</name>
</gene>
<dbReference type="Proteomes" id="UP000177515">
    <property type="component" value="Chromosome 1"/>
</dbReference>
<dbReference type="EMBL" id="CP017754">
    <property type="protein sequence ID" value="AOZ06740.1"/>
    <property type="molecule type" value="Genomic_DNA"/>
</dbReference>
<keyword evidence="2" id="KW-1185">Reference proteome</keyword>
<reference evidence="1 2" key="1">
    <citation type="submission" date="2016-10" db="EMBL/GenBank/DDBJ databases">
        <title>Complete genome sequences of three Cupriavidus strains isolated from various Malaysian environments.</title>
        <authorList>
            <person name="Abdullah A.A.-A."/>
            <person name="Shafie N.A.H."/>
            <person name="Lau N.S."/>
        </authorList>
    </citation>
    <scope>NUCLEOTIDE SEQUENCE [LARGE SCALE GENOMIC DNA]</scope>
    <source>
        <strain evidence="1 2">USMAA1020</strain>
    </source>
</reference>